<proteinExistence type="predicted"/>
<keyword evidence="1" id="KW-0472">Membrane</keyword>
<keyword evidence="3" id="KW-1185">Reference proteome</keyword>
<evidence type="ECO:0000313" key="2">
    <source>
        <dbReference type="EMBL" id="KJK40476.1"/>
    </source>
</evidence>
<dbReference type="Proteomes" id="UP000033393">
    <property type="component" value="Unassembled WGS sequence"/>
</dbReference>
<protein>
    <submittedName>
        <fullName evidence="2">Uncharacterized protein</fullName>
    </submittedName>
</protein>
<sequence>MIRWVVRVAVVLAVAVAGWLFFGPTKVNWEHSSGGLMSEYARVRCGNVFTEGPHQAEFEGVDAQCRAAELPKLLGGVGLLVLAGAGVWVGARASGVRDTPARSR</sequence>
<evidence type="ECO:0000256" key="1">
    <source>
        <dbReference type="SAM" id="Phobius"/>
    </source>
</evidence>
<gene>
    <name evidence="2" type="ORF">UK23_40360</name>
</gene>
<dbReference type="EMBL" id="JYJG01000400">
    <property type="protein sequence ID" value="KJK40476.1"/>
    <property type="molecule type" value="Genomic_DNA"/>
</dbReference>
<name>A0A0F0GGZ6_LENAE</name>
<evidence type="ECO:0000313" key="3">
    <source>
        <dbReference type="Proteomes" id="UP000033393"/>
    </source>
</evidence>
<accession>A0A0F0GGZ6</accession>
<comment type="caution">
    <text evidence="2">The sequence shown here is derived from an EMBL/GenBank/DDBJ whole genome shotgun (WGS) entry which is preliminary data.</text>
</comment>
<feature type="transmembrane region" description="Helical" evidence="1">
    <location>
        <begin position="73"/>
        <end position="94"/>
    </location>
</feature>
<dbReference type="RefSeq" id="WP_045317085.1">
    <property type="nucleotide sequence ID" value="NZ_JYJG01000400.1"/>
</dbReference>
<dbReference type="AlphaFoldDB" id="A0A0F0GGZ6"/>
<organism evidence="2 3">
    <name type="scientific">Lentzea aerocolonigenes</name>
    <name type="common">Lechevalieria aerocolonigenes</name>
    <name type="synonym">Saccharothrix aerocolonigenes</name>
    <dbReference type="NCBI Taxonomy" id="68170"/>
    <lineage>
        <taxon>Bacteria</taxon>
        <taxon>Bacillati</taxon>
        <taxon>Actinomycetota</taxon>
        <taxon>Actinomycetes</taxon>
        <taxon>Pseudonocardiales</taxon>
        <taxon>Pseudonocardiaceae</taxon>
        <taxon>Lentzea</taxon>
    </lineage>
</organism>
<feature type="transmembrane region" description="Helical" evidence="1">
    <location>
        <begin position="5"/>
        <end position="22"/>
    </location>
</feature>
<keyword evidence="1" id="KW-0812">Transmembrane</keyword>
<reference evidence="2 3" key="1">
    <citation type="submission" date="2015-02" db="EMBL/GenBank/DDBJ databases">
        <authorList>
            <person name="Ju K.-S."/>
            <person name="Doroghazi J.R."/>
            <person name="Metcalf W."/>
        </authorList>
    </citation>
    <scope>NUCLEOTIDE SEQUENCE [LARGE SCALE GENOMIC DNA]</scope>
    <source>
        <strain evidence="2 3">NRRL B-16140</strain>
    </source>
</reference>
<keyword evidence="1" id="KW-1133">Transmembrane helix</keyword>